<gene>
    <name evidence="3" type="ordered locus">Cwoe_4454</name>
</gene>
<dbReference type="Proteomes" id="UP000008229">
    <property type="component" value="Chromosome"/>
</dbReference>
<name>D3F7X4_CONWI</name>
<keyword evidence="4" id="KW-1185">Reference proteome</keyword>
<evidence type="ECO:0000256" key="1">
    <source>
        <dbReference type="SAM" id="MobiDB-lite"/>
    </source>
</evidence>
<proteinExistence type="predicted"/>
<dbReference type="PANTHER" id="PTHR43649:SF12">
    <property type="entry name" value="DIACETYLCHITOBIOSE BINDING PROTEIN DASA"/>
    <property type="match status" value="1"/>
</dbReference>
<dbReference type="KEGG" id="cwo:Cwoe_4454"/>
<organism evidence="3 4">
    <name type="scientific">Conexibacter woesei (strain DSM 14684 / CCUG 47730 / CIP 108061 / JCM 11494 / NBRC 100937 / ID131577)</name>
    <dbReference type="NCBI Taxonomy" id="469383"/>
    <lineage>
        <taxon>Bacteria</taxon>
        <taxon>Bacillati</taxon>
        <taxon>Actinomycetota</taxon>
        <taxon>Thermoleophilia</taxon>
        <taxon>Solirubrobacterales</taxon>
        <taxon>Conexibacteraceae</taxon>
        <taxon>Conexibacter</taxon>
    </lineage>
</organism>
<feature type="chain" id="PRO_5038957279" evidence="2">
    <location>
        <begin position="25"/>
        <end position="466"/>
    </location>
</feature>
<evidence type="ECO:0000313" key="3">
    <source>
        <dbReference type="EMBL" id="ADB52868.1"/>
    </source>
</evidence>
<feature type="compositionally biased region" description="Low complexity" evidence="1">
    <location>
        <begin position="29"/>
        <end position="46"/>
    </location>
</feature>
<dbReference type="InterPro" id="IPR050490">
    <property type="entry name" value="Bact_solute-bd_prot1"/>
</dbReference>
<dbReference type="PROSITE" id="PS51257">
    <property type="entry name" value="PROKAR_LIPOPROTEIN"/>
    <property type="match status" value="1"/>
</dbReference>
<dbReference type="InterPro" id="IPR006059">
    <property type="entry name" value="SBP"/>
</dbReference>
<dbReference type="PANTHER" id="PTHR43649">
    <property type="entry name" value="ARABINOSE-BINDING PROTEIN-RELATED"/>
    <property type="match status" value="1"/>
</dbReference>
<reference evidence="3 4" key="1">
    <citation type="journal article" date="2010" name="Stand. Genomic Sci.">
        <title>Complete genome sequence of Conexibacter woesei type strain (ID131577).</title>
        <authorList>
            <person name="Pukall R."/>
            <person name="Lapidus A."/>
            <person name="Glavina Del Rio T."/>
            <person name="Copeland A."/>
            <person name="Tice H."/>
            <person name="Cheng J.-F."/>
            <person name="Lucas S."/>
            <person name="Chen F."/>
            <person name="Nolan M."/>
            <person name="Bruce D."/>
            <person name="Goodwin L."/>
            <person name="Pitluck S."/>
            <person name="Mavromatis K."/>
            <person name="Ivanova N."/>
            <person name="Ovchinnikova G."/>
            <person name="Pati A."/>
            <person name="Chen A."/>
            <person name="Palaniappan K."/>
            <person name="Land M."/>
            <person name="Hauser L."/>
            <person name="Chang Y.-J."/>
            <person name="Jeffries C.D."/>
            <person name="Chain P."/>
            <person name="Meincke L."/>
            <person name="Sims D."/>
            <person name="Brettin T."/>
            <person name="Detter J.C."/>
            <person name="Rohde M."/>
            <person name="Goeker M."/>
            <person name="Bristow J."/>
            <person name="Eisen J.A."/>
            <person name="Markowitz V."/>
            <person name="Kyrpides N.C."/>
            <person name="Klenk H.-P."/>
            <person name="Hugenholtz P."/>
        </authorList>
    </citation>
    <scope>NUCLEOTIDE SEQUENCE [LARGE SCALE GENOMIC DNA]</scope>
    <source>
        <strain evidence="4">DSM 14684 / CIP 108061 / JCM 11494 / NBRC 100937 / ID131577</strain>
    </source>
</reference>
<reference evidence="4" key="2">
    <citation type="submission" date="2010-01" db="EMBL/GenBank/DDBJ databases">
        <title>The complete genome of Conexibacter woesei DSM 14684.</title>
        <authorList>
            <consortium name="US DOE Joint Genome Institute (JGI-PGF)"/>
            <person name="Lucas S."/>
            <person name="Copeland A."/>
            <person name="Lapidus A."/>
            <person name="Glavina del Rio T."/>
            <person name="Dalin E."/>
            <person name="Tice H."/>
            <person name="Bruce D."/>
            <person name="Goodwin L."/>
            <person name="Pitluck S."/>
            <person name="Kyrpides N."/>
            <person name="Mavromatis K."/>
            <person name="Ivanova N."/>
            <person name="Mikhailova N."/>
            <person name="Chertkov O."/>
            <person name="Brettin T."/>
            <person name="Detter J.C."/>
            <person name="Han C."/>
            <person name="Larimer F."/>
            <person name="Land M."/>
            <person name="Hauser L."/>
            <person name="Markowitz V."/>
            <person name="Cheng J.-F."/>
            <person name="Hugenholtz P."/>
            <person name="Woyke T."/>
            <person name="Wu D."/>
            <person name="Pukall R."/>
            <person name="Steenblock K."/>
            <person name="Schneider S."/>
            <person name="Klenk H.-P."/>
            <person name="Eisen J.A."/>
        </authorList>
    </citation>
    <scope>NUCLEOTIDE SEQUENCE [LARGE SCALE GENOMIC DNA]</scope>
    <source>
        <strain evidence="4">DSM 14684 / CIP 108061 / JCM 11494 / NBRC 100937 / ID131577</strain>
    </source>
</reference>
<dbReference type="Pfam" id="PF01547">
    <property type="entry name" value="SBP_bac_1"/>
    <property type="match status" value="1"/>
</dbReference>
<evidence type="ECO:0000313" key="4">
    <source>
        <dbReference type="Proteomes" id="UP000008229"/>
    </source>
</evidence>
<keyword evidence="2" id="KW-0732">Signal</keyword>
<dbReference type="eggNOG" id="COG1653">
    <property type="taxonomic scope" value="Bacteria"/>
</dbReference>
<dbReference type="STRING" id="469383.Cwoe_4454"/>
<dbReference type="SUPFAM" id="SSF53850">
    <property type="entry name" value="Periplasmic binding protein-like II"/>
    <property type="match status" value="1"/>
</dbReference>
<evidence type="ECO:0000256" key="2">
    <source>
        <dbReference type="SAM" id="SignalP"/>
    </source>
</evidence>
<feature type="region of interest" description="Disordered" evidence="1">
    <location>
        <begin position="29"/>
        <end position="48"/>
    </location>
</feature>
<dbReference type="EMBL" id="CP001854">
    <property type="protein sequence ID" value="ADB52868.1"/>
    <property type="molecule type" value="Genomic_DNA"/>
</dbReference>
<dbReference type="HOGENOM" id="CLU_031285_12_1_11"/>
<feature type="signal peptide" evidence="2">
    <location>
        <begin position="1"/>
        <end position="24"/>
    </location>
</feature>
<sequence precursor="true">MVLSKSFRGRAAAGLAVLGACALAACGGPGTSASTSTDSSASADTSVPRQDLTVTMWDQEAQNPINPGLEAAISQFEKLHPNISIKRVAPPGIGNESTVESTTKTKLAVSGSNPPTLVEGDTLPGGVLAPLIQAGLMRDMGPYVDAYGWDRRFRSIGGLTLDRYSNNTRRWGEGPVYGVPWYGSEIGVFYNRRLLEQIGVPLPKTFADFEASLAAAKRAGITPIVLGNSDRDGGGWLFNELLADFLGAPEMLKWVLNKPGATITGPDGVQAAQTMKDWADAGYFTKGYEGISLTQQAAQFGRGEGLYMIALHVLAPTKDPDGFGFFYVPDPNDAGRTPATVNNAMWSFGISANAPQEEANAAAAFLDYLSSPQMQRQLALRHGSLPVVPVDGHVDRGAVYDDLLQAWNEQRASGTALPFLGSGTPLNYTYTTSIQGVQDLLAGRVSPAELLDKIEEQQQAYVRAGK</sequence>
<dbReference type="Gene3D" id="3.40.190.10">
    <property type="entry name" value="Periplasmic binding protein-like II"/>
    <property type="match status" value="2"/>
</dbReference>
<accession>D3F7X4</accession>
<protein>
    <submittedName>
        <fullName evidence="3">Extracellular solute-binding protein family 1</fullName>
    </submittedName>
</protein>
<dbReference type="AlphaFoldDB" id="D3F7X4"/>